<evidence type="ECO:0000259" key="4">
    <source>
        <dbReference type="PROSITE" id="PS50886"/>
    </source>
</evidence>
<dbReference type="Proteomes" id="UP000289557">
    <property type="component" value="Chromosome"/>
</dbReference>
<proteinExistence type="predicted"/>
<reference evidence="5 6" key="1">
    <citation type="submission" date="2019-01" db="EMBL/GenBank/DDBJ databases">
        <authorList>
            <consortium name="Pathogen Informatics"/>
        </authorList>
    </citation>
    <scope>NUCLEOTIDE SEQUENCE [LARGE SCALE GENOMIC DNA]</scope>
    <source>
        <strain evidence="5 6">NCTC10119</strain>
    </source>
</reference>
<dbReference type="Pfam" id="PF01588">
    <property type="entry name" value="tRNA_bind"/>
    <property type="match status" value="1"/>
</dbReference>
<evidence type="ECO:0000256" key="2">
    <source>
        <dbReference type="ARBA" id="ARBA00022884"/>
    </source>
</evidence>
<dbReference type="CDD" id="cd02796">
    <property type="entry name" value="tRNA_bind_bactPheRS"/>
    <property type="match status" value="1"/>
</dbReference>
<accession>A0AAV5NA01</accession>
<dbReference type="EC" id="6.1.1.20" evidence="5"/>
<name>A0AAV5NA01_MYCPM</name>
<dbReference type="GO" id="GO:0004826">
    <property type="term" value="F:phenylalanine-tRNA ligase activity"/>
    <property type="evidence" value="ECO:0007669"/>
    <property type="project" value="UniProtKB-EC"/>
</dbReference>
<dbReference type="RefSeq" id="WP_014325669.1">
    <property type="nucleotide sequence ID" value="NZ_AP017318.1"/>
</dbReference>
<dbReference type="Gene3D" id="2.40.50.140">
    <property type="entry name" value="Nucleic acid-binding proteins"/>
    <property type="match status" value="1"/>
</dbReference>
<evidence type="ECO:0000313" key="6">
    <source>
        <dbReference type="Proteomes" id="UP000289557"/>
    </source>
</evidence>
<keyword evidence="5" id="KW-0436">Ligase</keyword>
<protein>
    <submittedName>
        <fullName evidence="5">tRNA-binding domain-containing protein</fullName>
        <ecNumber evidence="5">6.1.1.20</ecNumber>
    </submittedName>
</protein>
<evidence type="ECO:0000256" key="3">
    <source>
        <dbReference type="PROSITE-ProRule" id="PRU00209"/>
    </source>
</evidence>
<dbReference type="NCBIfam" id="NF045760">
    <property type="entry name" value="YtpR"/>
    <property type="match status" value="1"/>
</dbReference>
<keyword evidence="2 3" id="KW-0694">RNA-binding</keyword>
<feature type="domain" description="TRNA-binding" evidence="4">
    <location>
        <begin position="103"/>
        <end position="211"/>
    </location>
</feature>
<dbReference type="InterPro" id="IPR033714">
    <property type="entry name" value="tRNA_bind_bactPheRS"/>
</dbReference>
<evidence type="ECO:0000313" key="5">
    <source>
        <dbReference type="EMBL" id="VEU56774.1"/>
    </source>
</evidence>
<dbReference type="SUPFAM" id="SSF50249">
    <property type="entry name" value="Nucleic acid-binding proteins"/>
    <property type="match status" value="1"/>
</dbReference>
<sequence length="234" mass="26178">MRYGFFDISQDFITIFCPKKTLKNCMFGLIGSRTQATLRQEKNQNFSFFVNEANEIAGFNFFDIKKSFRRGLISHHFTAGLNYPSLKLVKKISELLNYDLTPLAKKVPFVVCEVISAIPIPNTHLKRCKVNTGSNKSLDVVCGADNVRVGLKTVLVHVGGVLPDGTIIKKAKIAGYDSMGMLCSEKELHLKPKNQGIIEIKSHIKIGKSFLDVYLNNSEKFSAWVSTKKRVTGN</sequence>
<dbReference type="GO" id="GO:0000049">
    <property type="term" value="F:tRNA binding"/>
    <property type="evidence" value="ECO:0007669"/>
    <property type="project" value="UniProtKB-UniRule"/>
</dbReference>
<organism evidence="5 6">
    <name type="scientific">Mycoplasmoides pneumoniae</name>
    <name type="common">Mycoplasma pneumoniae</name>
    <dbReference type="NCBI Taxonomy" id="2104"/>
    <lineage>
        <taxon>Bacteria</taxon>
        <taxon>Bacillati</taxon>
        <taxon>Mycoplasmatota</taxon>
        <taxon>Mycoplasmoidales</taxon>
        <taxon>Mycoplasmoidaceae</taxon>
        <taxon>Mycoplasmoides</taxon>
    </lineage>
</organism>
<dbReference type="InterPro" id="IPR002547">
    <property type="entry name" value="tRNA-bd_dom"/>
</dbReference>
<gene>
    <name evidence="5" type="primary">pheT_1</name>
    <name evidence="5" type="ORF">NCTC10119_00026</name>
</gene>
<dbReference type="GeneID" id="66608649"/>
<dbReference type="AlphaFoldDB" id="A0AAV5NA01"/>
<dbReference type="EMBL" id="LR214945">
    <property type="protein sequence ID" value="VEU56774.1"/>
    <property type="molecule type" value="Genomic_DNA"/>
</dbReference>
<dbReference type="Gene3D" id="3.30.1940.10">
    <property type="entry name" value="YtpR-like"/>
    <property type="match status" value="1"/>
</dbReference>
<keyword evidence="1 3" id="KW-0820">tRNA-binding</keyword>
<dbReference type="InterPro" id="IPR012340">
    <property type="entry name" value="NA-bd_OB-fold"/>
</dbReference>
<dbReference type="PROSITE" id="PS50886">
    <property type="entry name" value="TRBD"/>
    <property type="match status" value="1"/>
</dbReference>
<dbReference type="InterPro" id="IPR037154">
    <property type="entry name" value="YtpR-like_sf"/>
</dbReference>
<evidence type="ECO:0000256" key="1">
    <source>
        <dbReference type="ARBA" id="ARBA00022555"/>
    </source>
</evidence>